<keyword evidence="3" id="KW-0804">Transcription</keyword>
<organism evidence="6 7">
    <name type="scientific">Marinobacter similis</name>
    <dbReference type="NCBI Taxonomy" id="1420916"/>
    <lineage>
        <taxon>Bacteria</taxon>
        <taxon>Pseudomonadati</taxon>
        <taxon>Pseudomonadota</taxon>
        <taxon>Gammaproteobacteria</taxon>
        <taxon>Pseudomonadales</taxon>
        <taxon>Marinobacteraceae</taxon>
        <taxon>Marinobacter</taxon>
    </lineage>
</organism>
<dbReference type="STRING" id="1420916.AU14_05915"/>
<dbReference type="RefSeq" id="WP_041339598.1">
    <property type="nucleotide sequence ID" value="NZ_CP007151.1"/>
</dbReference>
<feature type="domain" description="HTH crp-type" evidence="5">
    <location>
        <begin position="147"/>
        <end position="220"/>
    </location>
</feature>
<keyword evidence="2" id="KW-0238">DNA-binding</keyword>
<dbReference type="OrthoDB" id="6881322at2"/>
<dbReference type="PROSITE" id="PS50042">
    <property type="entry name" value="CNMP_BINDING_3"/>
    <property type="match status" value="1"/>
</dbReference>
<evidence type="ECO:0000259" key="4">
    <source>
        <dbReference type="PROSITE" id="PS50042"/>
    </source>
</evidence>
<dbReference type="GO" id="GO:0005829">
    <property type="term" value="C:cytosol"/>
    <property type="evidence" value="ECO:0007669"/>
    <property type="project" value="TreeGrafter"/>
</dbReference>
<gene>
    <name evidence="6" type="ORF">AU14_05915</name>
</gene>
<evidence type="ECO:0000256" key="3">
    <source>
        <dbReference type="ARBA" id="ARBA00023163"/>
    </source>
</evidence>
<proteinExistence type="predicted"/>
<dbReference type="HOGENOM" id="CLU_075053_3_4_6"/>
<dbReference type="SMART" id="SM00100">
    <property type="entry name" value="cNMP"/>
    <property type="match status" value="1"/>
</dbReference>
<evidence type="ECO:0000313" key="6">
    <source>
        <dbReference type="EMBL" id="AHI28317.1"/>
    </source>
</evidence>
<dbReference type="InterPro" id="IPR036390">
    <property type="entry name" value="WH_DNA-bd_sf"/>
</dbReference>
<dbReference type="PANTHER" id="PTHR24567:SF68">
    <property type="entry name" value="DNA-BINDING TRANSCRIPTIONAL DUAL REGULATOR CRP"/>
    <property type="match status" value="1"/>
</dbReference>
<dbReference type="PRINTS" id="PR00034">
    <property type="entry name" value="HTHCRP"/>
</dbReference>
<evidence type="ECO:0000259" key="5">
    <source>
        <dbReference type="PROSITE" id="PS51063"/>
    </source>
</evidence>
<dbReference type="PANTHER" id="PTHR24567">
    <property type="entry name" value="CRP FAMILY TRANSCRIPTIONAL REGULATORY PROTEIN"/>
    <property type="match status" value="1"/>
</dbReference>
<keyword evidence="7" id="KW-1185">Reference proteome</keyword>
<keyword evidence="1" id="KW-0805">Transcription regulation</keyword>
<protein>
    <submittedName>
        <fullName evidence="6">Transcriptional regulator</fullName>
    </submittedName>
</protein>
<accession>W5YGJ4</accession>
<evidence type="ECO:0000256" key="2">
    <source>
        <dbReference type="ARBA" id="ARBA00023125"/>
    </source>
</evidence>
<evidence type="ECO:0000256" key="1">
    <source>
        <dbReference type="ARBA" id="ARBA00023015"/>
    </source>
</evidence>
<dbReference type="InterPro" id="IPR014710">
    <property type="entry name" value="RmlC-like_jellyroll"/>
</dbReference>
<dbReference type="SMART" id="SM00419">
    <property type="entry name" value="HTH_CRP"/>
    <property type="match status" value="1"/>
</dbReference>
<sequence length="229" mass="25393">MSDLKSVLQACPLLGGLPAAGFKEAEALARWRQFRAGESIYDKGSMQSSLCVIAEGTVRISSVNSEGREATLIIFGPSAWFGDTVFSPGTPRVYGATAHEDARVVELPGEGFRQLLARYPEAYPRALDLVSRRLWSAMSIIADDALRGIDARVGRRLLFLAQIQGHGDRYTQPVTFRLTREHIGNMMGMTRQGVHRVIKRFEREGLLKLEYGRITITNERVAGISERVA</sequence>
<feature type="domain" description="Cyclic nucleotide-binding" evidence="4">
    <location>
        <begin position="13"/>
        <end position="133"/>
    </location>
</feature>
<dbReference type="Proteomes" id="UP000061489">
    <property type="component" value="Chromosome"/>
</dbReference>
<dbReference type="Pfam" id="PF13545">
    <property type="entry name" value="HTH_Crp_2"/>
    <property type="match status" value="1"/>
</dbReference>
<dbReference type="EMBL" id="CP007151">
    <property type="protein sequence ID" value="AHI28317.1"/>
    <property type="molecule type" value="Genomic_DNA"/>
</dbReference>
<dbReference type="Gene3D" id="2.60.120.10">
    <property type="entry name" value="Jelly Rolls"/>
    <property type="match status" value="1"/>
</dbReference>
<dbReference type="PROSITE" id="PS51063">
    <property type="entry name" value="HTH_CRP_2"/>
    <property type="match status" value="1"/>
</dbReference>
<dbReference type="GO" id="GO:0003700">
    <property type="term" value="F:DNA-binding transcription factor activity"/>
    <property type="evidence" value="ECO:0007669"/>
    <property type="project" value="TreeGrafter"/>
</dbReference>
<dbReference type="AlphaFoldDB" id="W5YGJ4"/>
<reference evidence="6 7" key="1">
    <citation type="journal article" date="2014" name="Genome Announc.">
        <title>Draft Genome Sequences of Marinobacter similis A3d10T and Marinobacter salarius R9SW1T.</title>
        <authorList>
            <person name="Ivanova E.P."/>
            <person name="Ng H.J."/>
            <person name="Webb H.K."/>
            <person name="Feng G."/>
            <person name="Oshima K."/>
            <person name="Hattori M."/>
            <person name="Ohkuma M."/>
            <person name="Sergeev A.F."/>
            <person name="Mikhailov V.V."/>
            <person name="Crawford R.J."/>
            <person name="Sawabe T."/>
        </authorList>
    </citation>
    <scope>NUCLEOTIDE SEQUENCE [LARGE SCALE GENOMIC DNA]</scope>
    <source>
        <strain evidence="6 7">A3d10</strain>
    </source>
</reference>
<dbReference type="InterPro" id="IPR050397">
    <property type="entry name" value="Env_Response_Regulators"/>
</dbReference>
<dbReference type="InterPro" id="IPR036388">
    <property type="entry name" value="WH-like_DNA-bd_sf"/>
</dbReference>
<dbReference type="Gene3D" id="1.10.10.10">
    <property type="entry name" value="Winged helix-like DNA-binding domain superfamily/Winged helix DNA-binding domain"/>
    <property type="match status" value="1"/>
</dbReference>
<dbReference type="InterPro" id="IPR018490">
    <property type="entry name" value="cNMP-bd_dom_sf"/>
</dbReference>
<dbReference type="SUPFAM" id="SSF51206">
    <property type="entry name" value="cAMP-binding domain-like"/>
    <property type="match status" value="1"/>
</dbReference>
<dbReference type="SUPFAM" id="SSF46785">
    <property type="entry name" value="Winged helix' DNA-binding domain"/>
    <property type="match status" value="1"/>
</dbReference>
<dbReference type="Pfam" id="PF00027">
    <property type="entry name" value="cNMP_binding"/>
    <property type="match status" value="1"/>
</dbReference>
<name>W5YGJ4_9GAMM</name>
<dbReference type="InterPro" id="IPR012318">
    <property type="entry name" value="HTH_CRP"/>
</dbReference>
<dbReference type="CDD" id="cd00038">
    <property type="entry name" value="CAP_ED"/>
    <property type="match status" value="1"/>
</dbReference>
<dbReference type="GO" id="GO:0003677">
    <property type="term" value="F:DNA binding"/>
    <property type="evidence" value="ECO:0007669"/>
    <property type="project" value="UniProtKB-KW"/>
</dbReference>
<dbReference type="KEGG" id="msx:AU14_05915"/>
<evidence type="ECO:0000313" key="7">
    <source>
        <dbReference type="Proteomes" id="UP000061489"/>
    </source>
</evidence>
<dbReference type="InterPro" id="IPR000595">
    <property type="entry name" value="cNMP-bd_dom"/>
</dbReference>